<organism evidence="2 3">
    <name type="scientific">Nonomuraea fuscirosea</name>
    <dbReference type="NCBI Taxonomy" id="1291556"/>
    <lineage>
        <taxon>Bacteria</taxon>
        <taxon>Bacillati</taxon>
        <taxon>Actinomycetota</taxon>
        <taxon>Actinomycetes</taxon>
        <taxon>Streptosporangiales</taxon>
        <taxon>Streptosporangiaceae</taxon>
        <taxon>Nonomuraea</taxon>
    </lineage>
</organism>
<reference evidence="2 3" key="1">
    <citation type="submission" date="2018-03" db="EMBL/GenBank/DDBJ databases">
        <title>Genomic Encyclopedia of Type Strains, Phase III (KMG-III): the genomes of soil and plant-associated and newly described type strains.</title>
        <authorList>
            <person name="Whitman W."/>
        </authorList>
    </citation>
    <scope>NUCLEOTIDE SEQUENCE [LARGE SCALE GENOMIC DNA]</scope>
    <source>
        <strain evidence="2 3">CGMCC 4.7104</strain>
    </source>
</reference>
<gene>
    <name evidence="2" type="ORF">B0I32_14143</name>
</gene>
<accession>A0A2T0LVX8</accession>
<dbReference type="RefSeq" id="WP_146178689.1">
    <property type="nucleotide sequence ID" value="NZ_PVNG01000041.1"/>
</dbReference>
<name>A0A2T0LVX8_9ACTN</name>
<dbReference type="EMBL" id="PVNG01000041">
    <property type="protein sequence ID" value="PRX48087.1"/>
    <property type="molecule type" value="Genomic_DNA"/>
</dbReference>
<sequence length="125" mass="13248">MAPLERTLKTLMEIVIGLDGRCRNWPACPPPSTPHTPTRTSHRSTAASAPTRPPPTGPTSPRAEGSGWSLIGALSADPMAFMLLDTAPETLHPARGTHTTTLLHSLANIARAQHDSAATGLEDRE</sequence>
<keyword evidence="3" id="KW-1185">Reference proteome</keyword>
<proteinExistence type="predicted"/>
<protein>
    <submittedName>
        <fullName evidence="2">Uncharacterized protein</fullName>
    </submittedName>
</protein>
<evidence type="ECO:0000313" key="3">
    <source>
        <dbReference type="Proteomes" id="UP000238312"/>
    </source>
</evidence>
<feature type="compositionally biased region" description="Low complexity" evidence="1">
    <location>
        <begin position="35"/>
        <end position="50"/>
    </location>
</feature>
<dbReference type="Proteomes" id="UP000238312">
    <property type="component" value="Unassembled WGS sequence"/>
</dbReference>
<evidence type="ECO:0000313" key="2">
    <source>
        <dbReference type="EMBL" id="PRX48087.1"/>
    </source>
</evidence>
<dbReference type="AlphaFoldDB" id="A0A2T0LVX8"/>
<feature type="region of interest" description="Disordered" evidence="1">
    <location>
        <begin position="23"/>
        <end position="68"/>
    </location>
</feature>
<evidence type="ECO:0000256" key="1">
    <source>
        <dbReference type="SAM" id="MobiDB-lite"/>
    </source>
</evidence>
<comment type="caution">
    <text evidence="2">The sequence shown here is derived from an EMBL/GenBank/DDBJ whole genome shotgun (WGS) entry which is preliminary data.</text>
</comment>